<dbReference type="Proteomes" id="UP001159363">
    <property type="component" value="Chromosome 3"/>
</dbReference>
<accession>A0ABQ9I0P0</accession>
<sequence length="259" mass="29839">MPVIYVCFSSVQKFYPRETKWEIISFLRHCYYLFKNVPARRADYIQITGSEHFPKKFCAIGCLENMEVAECAMKFLHHLKKFVKEVSISSVSFNIVKSSLADKIDFLLLFGIRAGIVEAPMAPFLYDSLEDISLALVEKICEIIERLLDHLWLHILKAHSFSAKSGLLKFVKEIMLISRIPYWTGIKKLQKKEKEEANKRKAERRRVQEEIKELQKKKAQVLGVDLVDTLQSPRDTHLTTIGMSPIPCTQVGGTVEPQH</sequence>
<name>A0ABQ9I0P0_9NEOP</name>
<comment type="caution">
    <text evidence="2">The sequence shown here is derived from an EMBL/GenBank/DDBJ whole genome shotgun (WGS) entry which is preliminary data.</text>
</comment>
<evidence type="ECO:0000313" key="3">
    <source>
        <dbReference type="Proteomes" id="UP001159363"/>
    </source>
</evidence>
<evidence type="ECO:0000313" key="2">
    <source>
        <dbReference type="EMBL" id="KAJ8890202.1"/>
    </source>
</evidence>
<organism evidence="2 3">
    <name type="scientific">Dryococelus australis</name>
    <dbReference type="NCBI Taxonomy" id="614101"/>
    <lineage>
        <taxon>Eukaryota</taxon>
        <taxon>Metazoa</taxon>
        <taxon>Ecdysozoa</taxon>
        <taxon>Arthropoda</taxon>
        <taxon>Hexapoda</taxon>
        <taxon>Insecta</taxon>
        <taxon>Pterygota</taxon>
        <taxon>Neoptera</taxon>
        <taxon>Polyneoptera</taxon>
        <taxon>Phasmatodea</taxon>
        <taxon>Verophasmatodea</taxon>
        <taxon>Anareolatae</taxon>
        <taxon>Phasmatidae</taxon>
        <taxon>Eurycanthinae</taxon>
        <taxon>Dryococelus</taxon>
    </lineage>
</organism>
<feature type="coiled-coil region" evidence="1">
    <location>
        <begin position="186"/>
        <end position="224"/>
    </location>
</feature>
<proteinExistence type="predicted"/>
<keyword evidence="3" id="KW-1185">Reference proteome</keyword>
<evidence type="ECO:0000256" key="1">
    <source>
        <dbReference type="SAM" id="Coils"/>
    </source>
</evidence>
<protein>
    <submittedName>
        <fullName evidence="2">Uncharacterized protein</fullName>
    </submittedName>
</protein>
<reference evidence="2 3" key="1">
    <citation type="submission" date="2023-02" db="EMBL/GenBank/DDBJ databases">
        <title>LHISI_Scaffold_Assembly.</title>
        <authorList>
            <person name="Stuart O.P."/>
            <person name="Cleave R."/>
            <person name="Magrath M.J.L."/>
            <person name="Mikheyev A.S."/>
        </authorList>
    </citation>
    <scope>NUCLEOTIDE SEQUENCE [LARGE SCALE GENOMIC DNA]</scope>
    <source>
        <strain evidence="2">Daus_M_001</strain>
        <tissue evidence="2">Leg muscle</tissue>
    </source>
</reference>
<gene>
    <name evidence="2" type="ORF">PR048_009710</name>
</gene>
<dbReference type="EMBL" id="JARBHB010000003">
    <property type="protein sequence ID" value="KAJ8890202.1"/>
    <property type="molecule type" value="Genomic_DNA"/>
</dbReference>
<keyword evidence="1" id="KW-0175">Coiled coil</keyword>